<dbReference type="Pfam" id="PF06055">
    <property type="entry name" value="ExoD"/>
    <property type="match status" value="1"/>
</dbReference>
<name>A0A916RIM6_9HYPH</name>
<reference evidence="2" key="2">
    <citation type="submission" date="2020-09" db="EMBL/GenBank/DDBJ databases">
        <authorList>
            <person name="Sun Q."/>
            <person name="Zhou Y."/>
        </authorList>
    </citation>
    <scope>NUCLEOTIDE SEQUENCE</scope>
    <source>
        <strain evidence="2">CGMCC 1.15320</strain>
    </source>
</reference>
<feature type="transmembrane region" description="Helical" evidence="1">
    <location>
        <begin position="145"/>
        <end position="167"/>
    </location>
</feature>
<dbReference type="PANTHER" id="PTHR41795:SF1">
    <property type="entry name" value="EXOPOLYSACCHARIDE SYNTHESIS PROTEIN"/>
    <property type="match status" value="1"/>
</dbReference>
<accession>A0A916RIM6</accession>
<evidence type="ECO:0000313" key="2">
    <source>
        <dbReference type="EMBL" id="GGA55046.1"/>
    </source>
</evidence>
<evidence type="ECO:0000313" key="3">
    <source>
        <dbReference type="Proteomes" id="UP000636264"/>
    </source>
</evidence>
<dbReference type="AlphaFoldDB" id="A0A916RIM6"/>
<gene>
    <name evidence="2" type="ORF">GCM10011385_05740</name>
</gene>
<dbReference type="InterPro" id="IPR010331">
    <property type="entry name" value="ExoD"/>
</dbReference>
<comment type="caution">
    <text evidence="2">The sequence shown here is derived from an EMBL/GenBank/DDBJ whole genome shotgun (WGS) entry which is preliminary data.</text>
</comment>
<protein>
    <recommendedName>
        <fullName evidence="4">Exopolysaccharide biosynthesis protein exod</fullName>
    </recommendedName>
</protein>
<sequence length="217" mass="23564">MKLDESSEGLALPARVAAFHTRRRLSCIVEELCARAGHSVSVQEIRDALGERSFATLLLFFALLNLLPLPPGTTLVLGLPLMLVAMQMVSGREAVWLPNFLLSKSLTAEQFRKLSEKMLPRLQWLESLVRPRYWPFGNSKTAERVIGLVALVLGTVVTLPIPFGNWFPALACALFGLALAERDGLVLVAASLTVVISVTMLGLVFGTAGVMASMVFS</sequence>
<keyword evidence="3" id="KW-1185">Reference proteome</keyword>
<dbReference type="PIRSF" id="PIRSF033239">
    <property type="entry name" value="ExoD"/>
    <property type="match status" value="1"/>
</dbReference>
<dbReference type="PANTHER" id="PTHR41795">
    <property type="entry name" value="EXOPOLYSACCHARIDE SYNTHESIS PROTEIN"/>
    <property type="match status" value="1"/>
</dbReference>
<keyword evidence="1" id="KW-0812">Transmembrane</keyword>
<evidence type="ECO:0000256" key="1">
    <source>
        <dbReference type="SAM" id="Phobius"/>
    </source>
</evidence>
<feature type="transmembrane region" description="Helical" evidence="1">
    <location>
        <begin position="187"/>
        <end position="216"/>
    </location>
</feature>
<organism evidence="2 3">
    <name type="scientific">Nitratireductor aestuarii</name>
    <dbReference type="NCBI Taxonomy" id="1735103"/>
    <lineage>
        <taxon>Bacteria</taxon>
        <taxon>Pseudomonadati</taxon>
        <taxon>Pseudomonadota</taxon>
        <taxon>Alphaproteobacteria</taxon>
        <taxon>Hyphomicrobiales</taxon>
        <taxon>Phyllobacteriaceae</taxon>
        <taxon>Nitratireductor</taxon>
    </lineage>
</organism>
<dbReference type="RefSeq" id="WP_188719416.1">
    <property type="nucleotide sequence ID" value="NZ_BMIF01000001.1"/>
</dbReference>
<proteinExistence type="predicted"/>
<dbReference type="EMBL" id="BMIF01000001">
    <property type="protein sequence ID" value="GGA55046.1"/>
    <property type="molecule type" value="Genomic_DNA"/>
</dbReference>
<keyword evidence="1" id="KW-0472">Membrane</keyword>
<dbReference type="Proteomes" id="UP000636264">
    <property type="component" value="Unassembled WGS sequence"/>
</dbReference>
<reference evidence="2" key="1">
    <citation type="journal article" date="2014" name="Int. J. Syst. Evol. Microbiol.">
        <title>Complete genome sequence of Corynebacterium casei LMG S-19264T (=DSM 44701T), isolated from a smear-ripened cheese.</title>
        <authorList>
            <consortium name="US DOE Joint Genome Institute (JGI-PGF)"/>
            <person name="Walter F."/>
            <person name="Albersmeier A."/>
            <person name="Kalinowski J."/>
            <person name="Ruckert C."/>
        </authorList>
    </citation>
    <scope>NUCLEOTIDE SEQUENCE</scope>
    <source>
        <strain evidence="2">CGMCC 1.15320</strain>
    </source>
</reference>
<feature type="transmembrane region" description="Helical" evidence="1">
    <location>
        <begin position="57"/>
        <end position="84"/>
    </location>
</feature>
<keyword evidence="1" id="KW-1133">Transmembrane helix</keyword>
<evidence type="ECO:0008006" key="4">
    <source>
        <dbReference type="Google" id="ProtNLM"/>
    </source>
</evidence>